<sequence>MKRLYFWYDINFQQNMIIATSKQDVKKQLLSQGQVAIKIRVGNIITNKSFKPRDLLIITKQLATMLKAGLSIIDSLRLLIGDQPKPQWKYLLANISQQIVKGESLSIVLQHHHSVFPALYCEIIAIGELTGQLDHSFEQLTLHLKKSLELQKQIKKAMSYPLFLLSVSVLVIMVMMFVVLPKFSDIYQSFDAQLPYFTQLVIDFANGIQQNGLIVLLALMIGYFIFLYFFKKRYQLSIDRLKLRLPLFGQLIQSQCLMQIFHTLAITQQAGIPLLKGLIASANTTGNDYYRDIIRKMINGIEQGNAFSQMLSSYFPKLCVQLVHVGEESGSLDVMLNNLSLYYQQQNQTLTDNLVKSFEPLLMSFLALIIGGLVIAMYLPIFQMGEVIH</sequence>
<proteinExistence type="inferred from homology"/>
<feature type="domain" description="Type II secretion system protein GspF" evidence="11">
    <location>
        <begin position="262"/>
        <end position="380"/>
    </location>
</feature>
<dbReference type="InterPro" id="IPR018076">
    <property type="entry name" value="T2SS_GspF_dom"/>
</dbReference>
<protein>
    <submittedName>
        <fullName evidence="12">Protein transport protein HofC</fullName>
    </submittedName>
</protein>
<keyword evidence="8 10" id="KW-0472">Membrane</keyword>
<dbReference type="NCBIfam" id="NF007861">
    <property type="entry name" value="PRK10573.1"/>
    <property type="match status" value="1"/>
</dbReference>
<dbReference type="PANTHER" id="PTHR30012:SF7">
    <property type="entry name" value="PROTEIN TRANSPORT PROTEIN HOFC HOMOLOG"/>
    <property type="match status" value="1"/>
</dbReference>
<evidence type="ECO:0000256" key="6">
    <source>
        <dbReference type="ARBA" id="ARBA00022692"/>
    </source>
</evidence>
<keyword evidence="5" id="KW-0997">Cell inner membrane</keyword>
<dbReference type="RefSeq" id="WP_144190209.1">
    <property type="nucleotide sequence ID" value="NZ_VMHL01000006.1"/>
</dbReference>
<evidence type="ECO:0000256" key="3">
    <source>
        <dbReference type="ARBA" id="ARBA00022448"/>
    </source>
</evidence>
<keyword evidence="4" id="KW-1003">Cell membrane</keyword>
<dbReference type="InterPro" id="IPR042094">
    <property type="entry name" value="T2SS_GspF_sf"/>
</dbReference>
<feature type="transmembrane region" description="Helical" evidence="10">
    <location>
        <begin position="160"/>
        <end position="180"/>
    </location>
</feature>
<evidence type="ECO:0000256" key="8">
    <source>
        <dbReference type="ARBA" id="ARBA00023136"/>
    </source>
</evidence>
<reference evidence="12 13" key="1">
    <citation type="submission" date="2019-07" db="EMBL/GenBank/DDBJ databases">
        <title>Gilliamella genomes.</title>
        <authorList>
            <person name="Zheng H."/>
        </authorList>
    </citation>
    <scope>NUCLEOTIDE SEQUENCE [LARGE SCALE GENOMIC DNA]</scope>
    <source>
        <strain evidence="12 13">W8131</strain>
    </source>
</reference>
<accession>A0A556RG52</accession>
<feature type="transmembrane region" description="Helical" evidence="10">
    <location>
        <begin position="361"/>
        <end position="381"/>
    </location>
</feature>
<evidence type="ECO:0000256" key="1">
    <source>
        <dbReference type="ARBA" id="ARBA00004429"/>
    </source>
</evidence>
<dbReference type="Gene3D" id="1.20.81.30">
    <property type="entry name" value="Type II secretion system (T2SS), domain F"/>
    <property type="match status" value="2"/>
</dbReference>
<comment type="similarity">
    <text evidence="2 9">Belongs to the GSP F family.</text>
</comment>
<dbReference type="InterPro" id="IPR003004">
    <property type="entry name" value="GspF/PilC"/>
</dbReference>
<dbReference type="PRINTS" id="PR00812">
    <property type="entry name" value="BCTERIALGSPF"/>
</dbReference>
<dbReference type="InterPro" id="IPR001992">
    <property type="entry name" value="T2SS_GspF/T4SS_PilC_CS"/>
</dbReference>
<dbReference type="AlphaFoldDB" id="A0A556RG52"/>
<dbReference type="PANTHER" id="PTHR30012">
    <property type="entry name" value="GENERAL SECRETION PATHWAY PROTEIN"/>
    <property type="match status" value="1"/>
</dbReference>
<feature type="transmembrane region" description="Helical" evidence="10">
    <location>
        <begin position="212"/>
        <end position="230"/>
    </location>
</feature>
<dbReference type="GO" id="GO:0005886">
    <property type="term" value="C:plasma membrane"/>
    <property type="evidence" value="ECO:0007669"/>
    <property type="project" value="UniProtKB-SubCell"/>
</dbReference>
<evidence type="ECO:0000256" key="7">
    <source>
        <dbReference type="ARBA" id="ARBA00022989"/>
    </source>
</evidence>
<feature type="domain" description="Type II secretion system protein GspF" evidence="11">
    <location>
        <begin position="59"/>
        <end position="181"/>
    </location>
</feature>
<dbReference type="EMBL" id="VMHL01000006">
    <property type="protein sequence ID" value="TSJ87866.1"/>
    <property type="molecule type" value="Genomic_DNA"/>
</dbReference>
<evidence type="ECO:0000256" key="4">
    <source>
        <dbReference type="ARBA" id="ARBA00022475"/>
    </source>
</evidence>
<comment type="subcellular location">
    <subcellularLocation>
        <location evidence="1 9">Cell inner membrane</location>
        <topology evidence="1 9">Multi-pass membrane protein</topology>
    </subcellularLocation>
</comment>
<keyword evidence="6 9" id="KW-0812">Transmembrane</keyword>
<evidence type="ECO:0000256" key="2">
    <source>
        <dbReference type="ARBA" id="ARBA00005745"/>
    </source>
</evidence>
<dbReference type="Pfam" id="PF00482">
    <property type="entry name" value="T2SSF"/>
    <property type="match status" value="2"/>
</dbReference>
<evidence type="ECO:0000256" key="10">
    <source>
        <dbReference type="SAM" id="Phobius"/>
    </source>
</evidence>
<evidence type="ECO:0000313" key="12">
    <source>
        <dbReference type="EMBL" id="TSJ87866.1"/>
    </source>
</evidence>
<dbReference type="PROSITE" id="PS00874">
    <property type="entry name" value="T2SP_F"/>
    <property type="match status" value="1"/>
</dbReference>
<evidence type="ECO:0000259" key="11">
    <source>
        <dbReference type="Pfam" id="PF00482"/>
    </source>
</evidence>
<keyword evidence="3 9" id="KW-0813">Transport</keyword>
<evidence type="ECO:0000256" key="5">
    <source>
        <dbReference type="ARBA" id="ARBA00022519"/>
    </source>
</evidence>
<name>A0A556RG52_9GAMM</name>
<evidence type="ECO:0000256" key="9">
    <source>
        <dbReference type="RuleBase" id="RU003923"/>
    </source>
</evidence>
<evidence type="ECO:0000313" key="13">
    <source>
        <dbReference type="Proteomes" id="UP000319138"/>
    </source>
</evidence>
<keyword evidence="7 10" id="KW-1133">Transmembrane helix</keyword>
<comment type="caution">
    <text evidence="12">The sequence shown here is derived from an EMBL/GenBank/DDBJ whole genome shotgun (WGS) entry which is preliminary data.</text>
</comment>
<dbReference type="Proteomes" id="UP000319138">
    <property type="component" value="Unassembled WGS sequence"/>
</dbReference>
<organism evidence="12 13">
    <name type="scientific">Gilliamella apicola</name>
    <dbReference type="NCBI Taxonomy" id="1196095"/>
    <lineage>
        <taxon>Bacteria</taxon>
        <taxon>Pseudomonadati</taxon>
        <taxon>Pseudomonadota</taxon>
        <taxon>Gammaproteobacteria</taxon>
        <taxon>Orbales</taxon>
        <taxon>Orbaceae</taxon>
        <taxon>Gilliamella</taxon>
    </lineage>
</organism>
<gene>
    <name evidence="12" type="primary">hofC</name>
    <name evidence="12" type="ORF">FPQ14_10995</name>
</gene>
<dbReference type="GO" id="GO:0015628">
    <property type="term" value="P:protein secretion by the type II secretion system"/>
    <property type="evidence" value="ECO:0007669"/>
    <property type="project" value="TreeGrafter"/>
</dbReference>
<dbReference type="FunFam" id="1.20.81.30:FF:000001">
    <property type="entry name" value="Type II secretion system protein F"/>
    <property type="match status" value="2"/>
</dbReference>